<feature type="transmembrane region" description="Helical" evidence="6">
    <location>
        <begin position="221"/>
        <end position="247"/>
    </location>
</feature>
<protein>
    <submittedName>
        <fullName evidence="7">AI-2E family transporter</fullName>
    </submittedName>
</protein>
<feature type="transmembrane region" description="Helical" evidence="6">
    <location>
        <begin position="267"/>
        <end position="284"/>
    </location>
</feature>
<sequence length="374" mass="40511">MTMRSGIVGIWIIATGVIIALLYLGRSIFAPFAMAVFLFLVMEGFARAIHNQISFIGRTISRAIAILSVLLGFGFFIALLAQGIAQFGGQASDYEQRINELIADVYGILQMERAPTLTEIVFNETGQRFVGTIANATGDLSGDLVIILIYVAFLFIAQSAWGAKLDRLFPDAGHREQVRDVGVAARKGIETYLWTQTVISALITGLTYGTLLVLQVENALFLAALIFVLNYIPTIGSIVAAFVPLLFALVQPEVPSWIPGEGTNEGYIYAVIVFLGVSFWQFVIGNFVQPRIMGETLNLSALVVLLSLAIWGAIWGIPGMFLSAPLTVLLMILFSQSSSTRWIAILLSADGKPGDFVAEPAHNNDIITAETSAL</sequence>
<dbReference type="PANTHER" id="PTHR21716">
    <property type="entry name" value="TRANSMEMBRANE PROTEIN"/>
    <property type="match status" value="1"/>
</dbReference>
<keyword evidence="4 6" id="KW-1133">Transmembrane helix</keyword>
<dbReference type="Proteomes" id="UP000628854">
    <property type="component" value="Unassembled WGS sequence"/>
</dbReference>
<evidence type="ECO:0000313" key="7">
    <source>
        <dbReference type="EMBL" id="GGB68559.1"/>
    </source>
</evidence>
<organism evidence="7 8">
    <name type="scientific">Henriciella pelagia</name>
    <dbReference type="NCBI Taxonomy" id="1977912"/>
    <lineage>
        <taxon>Bacteria</taxon>
        <taxon>Pseudomonadati</taxon>
        <taxon>Pseudomonadota</taxon>
        <taxon>Alphaproteobacteria</taxon>
        <taxon>Hyphomonadales</taxon>
        <taxon>Hyphomonadaceae</taxon>
        <taxon>Henriciella</taxon>
    </lineage>
</organism>
<evidence type="ECO:0000256" key="6">
    <source>
        <dbReference type="SAM" id="Phobius"/>
    </source>
</evidence>
<evidence type="ECO:0000256" key="3">
    <source>
        <dbReference type="ARBA" id="ARBA00022692"/>
    </source>
</evidence>
<evidence type="ECO:0000256" key="5">
    <source>
        <dbReference type="ARBA" id="ARBA00023136"/>
    </source>
</evidence>
<comment type="similarity">
    <text evidence="2">Belongs to the autoinducer-2 exporter (AI-2E) (TC 2.A.86) family.</text>
</comment>
<dbReference type="PANTHER" id="PTHR21716:SF64">
    <property type="entry name" value="AI-2 TRANSPORT PROTEIN TQSA"/>
    <property type="match status" value="1"/>
</dbReference>
<evidence type="ECO:0000313" key="8">
    <source>
        <dbReference type="Proteomes" id="UP000628854"/>
    </source>
</evidence>
<dbReference type="EMBL" id="BMKF01000002">
    <property type="protein sequence ID" value="GGB68559.1"/>
    <property type="molecule type" value="Genomic_DNA"/>
</dbReference>
<evidence type="ECO:0000256" key="4">
    <source>
        <dbReference type="ARBA" id="ARBA00022989"/>
    </source>
</evidence>
<keyword evidence="5 6" id="KW-0472">Membrane</keyword>
<dbReference type="RefSeq" id="WP_084393004.1">
    <property type="nucleotide sequence ID" value="NZ_BMKF01000002.1"/>
</dbReference>
<accession>A0ABQ1JHI4</accession>
<name>A0ABQ1JHI4_9PROT</name>
<proteinExistence type="inferred from homology"/>
<evidence type="ECO:0000256" key="1">
    <source>
        <dbReference type="ARBA" id="ARBA00004141"/>
    </source>
</evidence>
<dbReference type="Pfam" id="PF01594">
    <property type="entry name" value="AI-2E_transport"/>
    <property type="match status" value="1"/>
</dbReference>
<keyword evidence="3 6" id="KW-0812">Transmembrane</keyword>
<gene>
    <name evidence="7" type="ORF">GCM10011503_16440</name>
</gene>
<evidence type="ECO:0000256" key="2">
    <source>
        <dbReference type="ARBA" id="ARBA00009773"/>
    </source>
</evidence>
<keyword evidence="8" id="KW-1185">Reference proteome</keyword>
<reference evidence="8" key="1">
    <citation type="journal article" date="2019" name="Int. J. Syst. Evol. Microbiol.">
        <title>The Global Catalogue of Microorganisms (GCM) 10K type strain sequencing project: providing services to taxonomists for standard genome sequencing and annotation.</title>
        <authorList>
            <consortium name="The Broad Institute Genomics Platform"/>
            <consortium name="The Broad Institute Genome Sequencing Center for Infectious Disease"/>
            <person name="Wu L."/>
            <person name="Ma J."/>
        </authorList>
    </citation>
    <scope>NUCLEOTIDE SEQUENCE [LARGE SCALE GENOMIC DNA]</scope>
    <source>
        <strain evidence="8">CGMCC 1.15928</strain>
    </source>
</reference>
<feature type="transmembrane region" description="Helical" evidence="6">
    <location>
        <begin position="62"/>
        <end position="81"/>
    </location>
</feature>
<comment type="subcellular location">
    <subcellularLocation>
        <location evidence="1">Membrane</location>
        <topology evidence="1">Multi-pass membrane protein</topology>
    </subcellularLocation>
</comment>
<feature type="transmembrane region" description="Helical" evidence="6">
    <location>
        <begin position="32"/>
        <end position="50"/>
    </location>
</feature>
<dbReference type="InterPro" id="IPR002549">
    <property type="entry name" value="AI-2E-like"/>
</dbReference>
<feature type="transmembrane region" description="Helical" evidence="6">
    <location>
        <begin position="6"/>
        <end position="25"/>
    </location>
</feature>
<comment type="caution">
    <text evidence="7">The sequence shown here is derived from an EMBL/GenBank/DDBJ whole genome shotgun (WGS) entry which is preliminary data.</text>
</comment>
<feature type="transmembrane region" description="Helical" evidence="6">
    <location>
        <begin position="296"/>
        <end position="314"/>
    </location>
</feature>
<feature type="transmembrane region" description="Helical" evidence="6">
    <location>
        <begin position="193"/>
        <end position="214"/>
    </location>
</feature>